<keyword evidence="1" id="KW-0472">Membrane</keyword>
<organism evidence="2 3">
    <name type="scientific">Prauserella cavernicola</name>
    <dbReference type="NCBI Taxonomy" id="2800127"/>
    <lineage>
        <taxon>Bacteria</taxon>
        <taxon>Bacillati</taxon>
        <taxon>Actinomycetota</taxon>
        <taxon>Actinomycetes</taxon>
        <taxon>Pseudonocardiales</taxon>
        <taxon>Pseudonocardiaceae</taxon>
        <taxon>Prauserella</taxon>
    </lineage>
</organism>
<dbReference type="RefSeq" id="WP_200320723.1">
    <property type="nucleotide sequence ID" value="NZ_JAENJH010000005.1"/>
</dbReference>
<evidence type="ECO:0000313" key="2">
    <source>
        <dbReference type="EMBL" id="MBK1786809.1"/>
    </source>
</evidence>
<gene>
    <name evidence="2" type="ORF">JHE00_20995</name>
</gene>
<name>A0A934QWX9_9PSEU</name>
<evidence type="ECO:0000256" key="1">
    <source>
        <dbReference type="SAM" id="Phobius"/>
    </source>
</evidence>
<feature type="transmembrane region" description="Helical" evidence="1">
    <location>
        <begin position="6"/>
        <end position="25"/>
    </location>
</feature>
<keyword evidence="1" id="KW-1133">Transmembrane helix</keyword>
<sequence length="239" mass="26421">MSTGIIIAISVVGGLVLLGGLGFLISKVNRAVSAKTEGWEGRMAEELPRRGWTYAERDDDLVPFYNQLYQQHTQPYVLEPFVAPPHAKAARMVITGVHRGRPFVAAVFDTLHKGQYTSHRAIWVRTPVARPALTVQKVVPMASGVNDMIGTGDVQSGDPDFDARFDVRTKNAQFATAALSPDLVQYLLEGQARLRGFMLIGDQLEVFDAISEHRDPRELIPALDLRCDILDRMPAAVWA</sequence>
<comment type="caution">
    <text evidence="2">The sequence shown here is derived from an EMBL/GenBank/DDBJ whole genome shotgun (WGS) entry which is preliminary data.</text>
</comment>
<dbReference type="EMBL" id="JAENJH010000005">
    <property type="protein sequence ID" value="MBK1786809.1"/>
    <property type="molecule type" value="Genomic_DNA"/>
</dbReference>
<accession>A0A934QWX9</accession>
<reference evidence="2" key="1">
    <citation type="submission" date="2020-12" db="EMBL/GenBank/DDBJ databases">
        <title>Prauserella sp. ASG 168, a novel actinomycete isolated from cave rock.</title>
        <authorList>
            <person name="Suriyachadkun C."/>
        </authorList>
    </citation>
    <scope>NUCLEOTIDE SEQUENCE</scope>
    <source>
        <strain evidence="2">ASG 168</strain>
    </source>
</reference>
<keyword evidence="3" id="KW-1185">Reference proteome</keyword>
<dbReference type="Proteomes" id="UP000635245">
    <property type="component" value="Unassembled WGS sequence"/>
</dbReference>
<keyword evidence="1" id="KW-0812">Transmembrane</keyword>
<proteinExistence type="predicted"/>
<dbReference type="AlphaFoldDB" id="A0A934QWX9"/>
<evidence type="ECO:0000313" key="3">
    <source>
        <dbReference type="Proteomes" id="UP000635245"/>
    </source>
</evidence>
<protein>
    <recommendedName>
        <fullName evidence="4">DUF3137 domain-containing protein</fullName>
    </recommendedName>
</protein>
<evidence type="ECO:0008006" key="4">
    <source>
        <dbReference type="Google" id="ProtNLM"/>
    </source>
</evidence>